<protein>
    <submittedName>
        <fullName evidence="1">Uncharacterized protein</fullName>
    </submittedName>
</protein>
<proteinExistence type="predicted"/>
<name>A0A6C0IZ55_9ZZZZ</name>
<dbReference type="AlphaFoldDB" id="A0A6C0IZ55"/>
<sequence length="101" mass="11277">MEALTSGRILRPLKELALKTVLEARIPLVSIPNDLLEFCQDGVVCRCKRLLLIEEQHAVCNPCIDCPDCKNSTITRVSRISREDYAQTICLTCLASSSTRL</sequence>
<organism evidence="1">
    <name type="scientific">viral metagenome</name>
    <dbReference type="NCBI Taxonomy" id="1070528"/>
    <lineage>
        <taxon>unclassified sequences</taxon>
        <taxon>metagenomes</taxon>
        <taxon>organismal metagenomes</taxon>
    </lineage>
</organism>
<dbReference type="EMBL" id="MN740283">
    <property type="protein sequence ID" value="QHT97860.1"/>
    <property type="molecule type" value="Genomic_DNA"/>
</dbReference>
<evidence type="ECO:0000313" key="1">
    <source>
        <dbReference type="EMBL" id="QHT97860.1"/>
    </source>
</evidence>
<reference evidence="1" key="1">
    <citation type="journal article" date="2020" name="Nature">
        <title>Giant virus diversity and host interactions through global metagenomics.</title>
        <authorList>
            <person name="Schulz F."/>
            <person name="Roux S."/>
            <person name="Paez-Espino D."/>
            <person name="Jungbluth S."/>
            <person name="Walsh D.A."/>
            <person name="Denef V.J."/>
            <person name="McMahon K.D."/>
            <person name="Konstantinidis K.T."/>
            <person name="Eloe-Fadrosh E.A."/>
            <person name="Kyrpides N.C."/>
            <person name="Woyke T."/>
        </authorList>
    </citation>
    <scope>NUCLEOTIDE SEQUENCE</scope>
    <source>
        <strain evidence="1">GVMAG-M-3300025572-1</strain>
    </source>
</reference>
<accession>A0A6C0IZ55</accession>